<dbReference type="RefSeq" id="WP_141392874.1">
    <property type="nucleotide sequence ID" value="NZ_BAAAVQ010000047.1"/>
</dbReference>
<reference evidence="2" key="1">
    <citation type="journal article" date="2019" name="Int. J. Syst. Evol. Microbiol.">
        <title>The Global Catalogue of Microorganisms (GCM) 10K type strain sequencing project: providing services to taxonomists for standard genome sequencing and annotation.</title>
        <authorList>
            <consortium name="The Broad Institute Genomics Platform"/>
            <consortium name="The Broad Institute Genome Sequencing Center for Infectious Disease"/>
            <person name="Wu L."/>
            <person name="Ma J."/>
        </authorList>
    </citation>
    <scope>NUCLEOTIDE SEQUENCE [LARGE SCALE GENOMIC DNA]</scope>
    <source>
        <strain evidence="2">CGMCC 1.12849</strain>
    </source>
</reference>
<gene>
    <name evidence="1" type="ORF">ACFO7V_10095</name>
</gene>
<name>A0ABV9MP84_9MICC</name>
<evidence type="ECO:0000313" key="1">
    <source>
        <dbReference type="EMBL" id="MFC4716488.1"/>
    </source>
</evidence>
<accession>A0ABV9MP84</accession>
<keyword evidence="2" id="KW-1185">Reference proteome</keyword>
<comment type="caution">
    <text evidence="1">The sequence shown here is derived from an EMBL/GenBank/DDBJ whole genome shotgun (WGS) entry which is preliminary data.</text>
</comment>
<evidence type="ECO:0000313" key="2">
    <source>
        <dbReference type="Proteomes" id="UP001595884"/>
    </source>
</evidence>
<proteinExistence type="predicted"/>
<dbReference type="Proteomes" id="UP001595884">
    <property type="component" value="Unassembled WGS sequence"/>
</dbReference>
<sequence length="70" mass="7718">MRYRLLAVLSARGVVLMILADARPDDELHIRALGGQATRFSPATVPSNHFDFGPLVASLNEIDEEKARDI</sequence>
<organism evidence="1 2">
    <name type="scientific">Glutamicibacter bergerei</name>
    <dbReference type="NCBI Taxonomy" id="256702"/>
    <lineage>
        <taxon>Bacteria</taxon>
        <taxon>Bacillati</taxon>
        <taxon>Actinomycetota</taxon>
        <taxon>Actinomycetes</taxon>
        <taxon>Micrococcales</taxon>
        <taxon>Micrococcaceae</taxon>
        <taxon>Glutamicibacter</taxon>
    </lineage>
</organism>
<dbReference type="EMBL" id="JBHSHE010000042">
    <property type="protein sequence ID" value="MFC4716488.1"/>
    <property type="molecule type" value="Genomic_DNA"/>
</dbReference>
<protein>
    <submittedName>
        <fullName evidence="1">Uncharacterized protein</fullName>
    </submittedName>
</protein>